<protein>
    <submittedName>
        <fullName evidence="4">Glycosyltransferase family 1 protein</fullName>
    </submittedName>
</protein>
<keyword evidence="1 4" id="KW-0808">Transferase</keyword>
<comment type="caution">
    <text evidence="4">The sequence shown here is derived from an EMBL/GenBank/DDBJ whole genome shotgun (WGS) entry which is preliminary data.</text>
</comment>
<dbReference type="Gene3D" id="3.40.50.2000">
    <property type="entry name" value="Glycogen Phosphorylase B"/>
    <property type="match status" value="2"/>
</dbReference>
<dbReference type="SUPFAM" id="SSF53756">
    <property type="entry name" value="UDP-Glycosyltransferase/glycogen phosphorylase"/>
    <property type="match status" value="1"/>
</dbReference>
<dbReference type="Pfam" id="PF00534">
    <property type="entry name" value="Glycos_transf_1"/>
    <property type="match status" value="1"/>
</dbReference>
<proteinExistence type="predicted"/>
<evidence type="ECO:0000313" key="4">
    <source>
        <dbReference type="EMBL" id="RXK61623.1"/>
    </source>
</evidence>
<sequence length="384" mass="43984">MNIGFDAKRAYHNQTGLGHYSRTLIRSLATGFPQHQYVLFNPKSSSLFFFDDLKNVQEVQPQTFISKKLSSLWRSNWIKSDLKRLNIDLYHGLSHEIPVNIQRTGIKSVVTMHDLIHERYPEQYKAIDRKIYTNKFRYACEHADRIIAISEQTKSDLIEFYQTAPDKIDVCYQSCNPAFAQTVSADTKERIRKHYQLPENYFLYVGSIIERKNLLNLCKAMQLMGNENPLPLVVIGNGGEYKQKVKDFVTLNRLDEKIIFLSDSKTAKYSPGFQSAEDFPAIYQMATAMIYPSVFEGFGIPVLEALWSRIPVITSNVSCLPEAGGEGAFYVDPNKPEEIAAQMKRILNDSTFVAQQVEKGWQHAQRFTNEATAASVMNVYKKLF</sequence>
<evidence type="ECO:0000256" key="1">
    <source>
        <dbReference type="ARBA" id="ARBA00022679"/>
    </source>
</evidence>
<dbReference type="Pfam" id="PF13439">
    <property type="entry name" value="Glyco_transf_4"/>
    <property type="match status" value="1"/>
</dbReference>
<dbReference type="EMBL" id="SDHW01000001">
    <property type="protein sequence ID" value="RXK61623.1"/>
    <property type="molecule type" value="Genomic_DNA"/>
</dbReference>
<dbReference type="RefSeq" id="WP_129128996.1">
    <property type="nucleotide sequence ID" value="NZ_SDHW01000001.1"/>
</dbReference>
<evidence type="ECO:0000259" key="3">
    <source>
        <dbReference type="Pfam" id="PF13439"/>
    </source>
</evidence>
<dbReference type="AlphaFoldDB" id="A0A4Q1CKX6"/>
<reference evidence="4 5" key="1">
    <citation type="submission" date="2019-01" db="EMBL/GenBank/DDBJ databases">
        <title>Lacibacter sp. strain TTM-7.</title>
        <authorList>
            <person name="Chen W.-M."/>
        </authorList>
    </citation>
    <scope>NUCLEOTIDE SEQUENCE [LARGE SCALE GENOMIC DNA]</scope>
    <source>
        <strain evidence="4 5">TTM-7</strain>
    </source>
</reference>
<dbReference type="InterPro" id="IPR001296">
    <property type="entry name" value="Glyco_trans_1"/>
</dbReference>
<dbReference type="PANTHER" id="PTHR46401:SF2">
    <property type="entry name" value="GLYCOSYLTRANSFERASE WBBK-RELATED"/>
    <property type="match status" value="1"/>
</dbReference>
<dbReference type="GO" id="GO:0009103">
    <property type="term" value="P:lipopolysaccharide biosynthetic process"/>
    <property type="evidence" value="ECO:0007669"/>
    <property type="project" value="TreeGrafter"/>
</dbReference>
<dbReference type="PANTHER" id="PTHR46401">
    <property type="entry name" value="GLYCOSYLTRANSFERASE WBBK-RELATED"/>
    <property type="match status" value="1"/>
</dbReference>
<dbReference type="CDD" id="cd03809">
    <property type="entry name" value="GT4_MtfB-like"/>
    <property type="match status" value="1"/>
</dbReference>
<organism evidence="4 5">
    <name type="scientific">Lacibacter luteus</name>
    <dbReference type="NCBI Taxonomy" id="2508719"/>
    <lineage>
        <taxon>Bacteria</taxon>
        <taxon>Pseudomonadati</taxon>
        <taxon>Bacteroidota</taxon>
        <taxon>Chitinophagia</taxon>
        <taxon>Chitinophagales</taxon>
        <taxon>Chitinophagaceae</taxon>
        <taxon>Lacibacter</taxon>
    </lineage>
</organism>
<gene>
    <name evidence="4" type="ORF">ESA94_00990</name>
</gene>
<name>A0A4Q1CKX6_9BACT</name>
<feature type="domain" description="Glycosyl transferase family 1" evidence="2">
    <location>
        <begin position="189"/>
        <end position="358"/>
    </location>
</feature>
<dbReference type="OrthoDB" id="9801609at2"/>
<evidence type="ECO:0000259" key="2">
    <source>
        <dbReference type="Pfam" id="PF00534"/>
    </source>
</evidence>
<accession>A0A4Q1CKX6</accession>
<dbReference type="Proteomes" id="UP000290204">
    <property type="component" value="Unassembled WGS sequence"/>
</dbReference>
<dbReference type="InterPro" id="IPR028098">
    <property type="entry name" value="Glyco_trans_4-like_N"/>
</dbReference>
<evidence type="ECO:0000313" key="5">
    <source>
        <dbReference type="Proteomes" id="UP000290204"/>
    </source>
</evidence>
<keyword evidence="5" id="KW-1185">Reference proteome</keyword>
<dbReference type="GO" id="GO:0016757">
    <property type="term" value="F:glycosyltransferase activity"/>
    <property type="evidence" value="ECO:0007669"/>
    <property type="project" value="InterPro"/>
</dbReference>
<feature type="domain" description="Glycosyltransferase subfamily 4-like N-terminal" evidence="3">
    <location>
        <begin position="16"/>
        <end position="172"/>
    </location>
</feature>